<dbReference type="Proteomes" id="UP000575898">
    <property type="component" value="Unassembled WGS sequence"/>
</dbReference>
<dbReference type="EMBL" id="JACHHY010000004">
    <property type="protein sequence ID" value="MBB5017671.1"/>
    <property type="molecule type" value="Genomic_DNA"/>
</dbReference>
<dbReference type="InterPro" id="IPR036890">
    <property type="entry name" value="HATPase_C_sf"/>
</dbReference>
<keyword evidence="8 15" id="KW-0812">Transmembrane</keyword>
<dbReference type="InterPro" id="IPR036097">
    <property type="entry name" value="HisK_dim/P_sf"/>
</dbReference>
<dbReference type="InterPro" id="IPR004358">
    <property type="entry name" value="Sig_transdc_His_kin-like_C"/>
</dbReference>
<keyword evidence="7 18" id="KW-0808">Transferase</keyword>
<dbReference type="InterPro" id="IPR005467">
    <property type="entry name" value="His_kinase_dom"/>
</dbReference>
<comment type="caution">
    <text evidence="18">The sequence shown here is derived from an EMBL/GenBank/DDBJ whole genome shotgun (WGS) entry which is preliminary data.</text>
</comment>
<dbReference type="Pfam" id="PF00672">
    <property type="entry name" value="HAMP"/>
    <property type="match status" value="1"/>
</dbReference>
<comment type="catalytic activity">
    <reaction evidence="1">
        <text>ATP + protein L-histidine = ADP + protein N-phospho-L-histidine.</text>
        <dbReference type="EC" id="2.7.13.3"/>
    </reaction>
</comment>
<evidence type="ECO:0000256" key="3">
    <source>
        <dbReference type="ARBA" id="ARBA00012438"/>
    </source>
</evidence>
<evidence type="ECO:0000256" key="10">
    <source>
        <dbReference type="ARBA" id="ARBA00022777"/>
    </source>
</evidence>
<dbReference type="InterPro" id="IPR003660">
    <property type="entry name" value="HAMP_dom"/>
</dbReference>
<evidence type="ECO:0000313" key="18">
    <source>
        <dbReference type="EMBL" id="MBB5017671.1"/>
    </source>
</evidence>
<dbReference type="SMART" id="SM00304">
    <property type="entry name" value="HAMP"/>
    <property type="match status" value="1"/>
</dbReference>
<evidence type="ECO:0000256" key="11">
    <source>
        <dbReference type="ARBA" id="ARBA00022840"/>
    </source>
</evidence>
<feature type="domain" description="HAMP" evidence="17">
    <location>
        <begin position="172"/>
        <end position="224"/>
    </location>
</feature>
<evidence type="ECO:0000256" key="4">
    <source>
        <dbReference type="ARBA" id="ARBA00022475"/>
    </source>
</evidence>
<keyword evidence="11" id="KW-0067">ATP-binding</keyword>
<evidence type="ECO:0000259" key="16">
    <source>
        <dbReference type="PROSITE" id="PS50109"/>
    </source>
</evidence>
<gene>
    <name evidence="18" type="ORF">HNQ59_000940</name>
</gene>
<keyword evidence="13" id="KW-0902">Two-component regulatory system</keyword>
<name>A0A840MR14_9PROT</name>
<evidence type="ECO:0000256" key="9">
    <source>
        <dbReference type="ARBA" id="ARBA00022741"/>
    </source>
</evidence>
<keyword evidence="9" id="KW-0547">Nucleotide-binding</keyword>
<dbReference type="CDD" id="cd00082">
    <property type="entry name" value="HisKA"/>
    <property type="match status" value="1"/>
</dbReference>
<evidence type="ECO:0000256" key="14">
    <source>
        <dbReference type="ARBA" id="ARBA00023136"/>
    </source>
</evidence>
<dbReference type="Pfam" id="PF00512">
    <property type="entry name" value="HisKA"/>
    <property type="match status" value="1"/>
</dbReference>
<keyword evidence="4" id="KW-1003">Cell membrane</keyword>
<keyword evidence="19" id="KW-1185">Reference proteome</keyword>
<comment type="subcellular location">
    <subcellularLocation>
        <location evidence="2">Cell inner membrane</location>
        <topology evidence="2">Multi-pass membrane protein</topology>
    </subcellularLocation>
</comment>
<evidence type="ECO:0000256" key="7">
    <source>
        <dbReference type="ARBA" id="ARBA00022679"/>
    </source>
</evidence>
<protein>
    <recommendedName>
        <fullName evidence="3">histidine kinase</fullName>
        <ecNumber evidence="3">2.7.13.3</ecNumber>
    </recommendedName>
</protein>
<evidence type="ECO:0000256" key="8">
    <source>
        <dbReference type="ARBA" id="ARBA00022692"/>
    </source>
</evidence>
<dbReference type="PANTHER" id="PTHR44936:SF5">
    <property type="entry name" value="SENSOR HISTIDINE KINASE ENVZ"/>
    <property type="match status" value="1"/>
</dbReference>
<dbReference type="SMART" id="SM00388">
    <property type="entry name" value="HisKA"/>
    <property type="match status" value="1"/>
</dbReference>
<dbReference type="CDD" id="cd06225">
    <property type="entry name" value="HAMP"/>
    <property type="match status" value="1"/>
</dbReference>
<accession>A0A840MR14</accession>
<dbReference type="PRINTS" id="PR00344">
    <property type="entry name" value="BCTRLSENSOR"/>
</dbReference>
<dbReference type="GO" id="GO:0005886">
    <property type="term" value="C:plasma membrane"/>
    <property type="evidence" value="ECO:0007669"/>
    <property type="project" value="UniProtKB-SubCell"/>
</dbReference>
<reference evidence="18 19" key="1">
    <citation type="submission" date="2020-08" db="EMBL/GenBank/DDBJ databases">
        <title>Genomic Encyclopedia of Type Strains, Phase IV (KMG-IV): sequencing the most valuable type-strain genomes for metagenomic binning, comparative biology and taxonomic classification.</title>
        <authorList>
            <person name="Goeker M."/>
        </authorList>
    </citation>
    <scope>NUCLEOTIDE SEQUENCE [LARGE SCALE GENOMIC DNA]</scope>
    <source>
        <strain evidence="18 19">DSM 27165</strain>
    </source>
</reference>
<dbReference type="SMART" id="SM00387">
    <property type="entry name" value="HATPase_c"/>
    <property type="match status" value="1"/>
</dbReference>
<dbReference type="Gene3D" id="3.30.565.10">
    <property type="entry name" value="Histidine kinase-like ATPase, C-terminal domain"/>
    <property type="match status" value="1"/>
</dbReference>
<dbReference type="AlphaFoldDB" id="A0A840MR14"/>
<dbReference type="RefSeq" id="WP_184035824.1">
    <property type="nucleotide sequence ID" value="NZ_JACHHY010000004.1"/>
</dbReference>
<dbReference type="InterPro" id="IPR003594">
    <property type="entry name" value="HATPase_dom"/>
</dbReference>
<dbReference type="GO" id="GO:0005524">
    <property type="term" value="F:ATP binding"/>
    <property type="evidence" value="ECO:0007669"/>
    <property type="project" value="UniProtKB-KW"/>
</dbReference>
<evidence type="ECO:0000256" key="13">
    <source>
        <dbReference type="ARBA" id="ARBA00023012"/>
    </source>
</evidence>
<keyword evidence="14 15" id="KW-0472">Membrane</keyword>
<evidence type="ECO:0000256" key="6">
    <source>
        <dbReference type="ARBA" id="ARBA00022553"/>
    </source>
</evidence>
<dbReference type="Gene3D" id="1.10.287.130">
    <property type="match status" value="1"/>
</dbReference>
<feature type="transmembrane region" description="Helical" evidence="15">
    <location>
        <begin position="6"/>
        <end position="28"/>
    </location>
</feature>
<dbReference type="PROSITE" id="PS50109">
    <property type="entry name" value="HIS_KIN"/>
    <property type="match status" value="1"/>
</dbReference>
<feature type="transmembrane region" description="Helical" evidence="15">
    <location>
        <begin position="152"/>
        <end position="174"/>
    </location>
</feature>
<dbReference type="CDD" id="cd00075">
    <property type="entry name" value="HATPase"/>
    <property type="match status" value="1"/>
</dbReference>
<evidence type="ECO:0000256" key="5">
    <source>
        <dbReference type="ARBA" id="ARBA00022519"/>
    </source>
</evidence>
<organism evidence="18 19">
    <name type="scientific">Chitinivorax tropicus</name>
    <dbReference type="NCBI Taxonomy" id="714531"/>
    <lineage>
        <taxon>Bacteria</taxon>
        <taxon>Pseudomonadati</taxon>
        <taxon>Pseudomonadota</taxon>
        <taxon>Betaproteobacteria</taxon>
        <taxon>Chitinivorax</taxon>
    </lineage>
</organism>
<dbReference type="PROSITE" id="PS50885">
    <property type="entry name" value="HAMP"/>
    <property type="match status" value="1"/>
</dbReference>
<keyword evidence="10 18" id="KW-0418">Kinase</keyword>
<keyword evidence="6" id="KW-0597">Phosphoprotein</keyword>
<evidence type="ECO:0000256" key="2">
    <source>
        <dbReference type="ARBA" id="ARBA00004429"/>
    </source>
</evidence>
<proteinExistence type="predicted"/>
<dbReference type="SUPFAM" id="SSF47384">
    <property type="entry name" value="Homodimeric domain of signal transducing histidine kinase"/>
    <property type="match status" value="1"/>
</dbReference>
<evidence type="ECO:0000256" key="12">
    <source>
        <dbReference type="ARBA" id="ARBA00022989"/>
    </source>
</evidence>
<dbReference type="SUPFAM" id="SSF55874">
    <property type="entry name" value="ATPase domain of HSP90 chaperone/DNA topoisomerase II/histidine kinase"/>
    <property type="match status" value="1"/>
</dbReference>
<sequence>MPRSLFGRLAAMLVGLVMVSQLFTLGLLHYNWRHQMAQQISEEVIDALADLESTLANMNADERALYLDAYNRPFSINLLPRTAARPPINHQPLDGDLDALLIHLKADGLAFNDVRFQLLPKPLLWLQINMLNEPHWLVIPIGSPQPQLRTTLSLAVLGFSAIAVVAAFFFAWYLNRPLKQLISAARQLTQGEHPAPLPEGKMRETRSLAKTFNSMTQALQQAETDRRVMLAGISHDVRTPLTRLRLGVEMMQDNSLREGMLTDIDDIDRIVRQFRDFIAGEPEEQAQVCDLNELLRDTQDRYQRQGLMLQIQPAVDIPLVKVHPLAIQRLLTNLIDNARLYGAPPIEITIKQIDARLILQVRDHGQGIPSHMILTLMQPFTRLDPARRADGGSGLGLAIVRRIADAHRAELQVSNHPAGGLLVSIAFPIATQAQNA</sequence>
<dbReference type="GO" id="GO:0000155">
    <property type="term" value="F:phosphorelay sensor kinase activity"/>
    <property type="evidence" value="ECO:0007669"/>
    <property type="project" value="InterPro"/>
</dbReference>
<dbReference type="EC" id="2.7.13.3" evidence="3"/>
<evidence type="ECO:0000256" key="1">
    <source>
        <dbReference type="ARBA" id="ARBA00000085"/>
    </source>
</evidence>
<evidence type="ECO:0000256" key="15">
    <source>
        <dbReference type="SAM" id="Phobius"/>
    </source>
</evidence>
<evidence type="ECO:0000259" key="17">
    <source>
        <dbReference type="PROSITE" id="PS50885"/>
    </source>
</evidence>
<keyword evidence="12 15" id="KW-1133">Transmembrane helix</keyword>
<dbReference type="InterPro" id="IPR003661">
    <property type="entry name" value="HisK_dim/P_dom"/>
</dbReference>
<feature type="domain" description="Histidine kinase" evidence="16">
    <location>
        <begin position="232"/>
        <end position="431"/>
    </location>
</feature>
<evidence type="ECO:0000313" key="19">
    <source>
        <dbReference type="Proteomes" id="UP000575898"/>
    </source>
</evidence>
<dbReference type="Pfam" id="PF02518">
    <property type="entry name" value="HATPase_c"/>
    <property type="match status" value="1"/>
</dbReference>
<dbReference type="InterPro" id="IPR050980">
    <property type="entry name" value="2C_sensor_his_kinase"/>
</dbReference>
<keyword evidence="5" id="KW-0997">Cell inner membrane</keyword>
<dbReference type="SUPFAM" id="SSF158472">
    <property type="entry name" value="HAMP domain-like"/>
    <property type="match status" value="1"/>
</dbReference>
<dbReference type="PANTHER" id="PTHR44936">
    <property type="entry name" value="SENSOR PROTEIN CREC"/>
    <property type="match status" value="1"/>
</dbReference>